<feature type="region of interest" description="Disordered" evidence="11">
    <location>
        <begin position="721"/>
        <end position="757"/>
    </location>
</feature>
<comment type="similarity">
    <text evidence="3 10">Belongs to the glycosyltransferase 22 family.</text>
</comment>
<keyword evidence="9 10" id="KW-0472">Membrane</keyword>
<sequence>MTVATQPRRRAGKRPNAVEKRADREEKEVLRRRKEMVMNAKIEDFFGLSARPLIPLPGTPVVSLWEWSPKLRTAMSLITMSRVLGALLTDISDCDETFNYWEPAHFLAFGKGLQTWEYAPQYGLRSYFYILPTSIISFFSAWVTGGQRVFGFQGARIVMSVVQGLSELFLYSSIQDQLGGSVARLFLAFTCLSVGMYQAAPAFLPSTFAMTCVCAAYASFLGGKGFRTIFFAVMAVLVGWPFAALAFLPLAFYIIIRCRLSHWLSWGFFSALLIGGVMVTVDSVFFGQFVLAPLNIVLYNVFGGGSGGEGSEDGEGGGKRGPDLYGVEPFSFYFVNLSLNFSFVFVLALLAPLVTLLRYPIATTQRKYHIFLFLLSVSPLPHLLFFSVQPHKEERFMYPIYPLLCLAAAITGDSLDFISSYLCAEEAGSSEEEGKKEESNSGDDADSNGKAKSSGGGKTESKEKRSGVRQFMYNSLRIISMLVLAGSVIGTFSMSLSRAVALKTNYEAPLRIFREFALSHLPTAKAEERRRWEEGERERVICTGDEWYRFPSSYFLPDGYRIAFVRDDFRGLLPTPFLEVESGDSVIRKSITTVTSTARPSMNDENREEMSHYTDASVCDFVFEYRNSTSTRQMSGPDVASSPLPKDGYDFGWKRGGKREGSDIAHHSQRIQWRSAFSHRMLDPDRSPSLTRAFYLPGFSSHYNAFGEMVLWERVDRPVGRVRRREEEGIEGEGGGKGGRRDKRRKKGKNGKKKEEE</sequence>
<reference evidence="12" key="1">
    <citation type="submission" date="2021-01" db="EMBL/GenBank/DDBJ databases">
        <authorList>
            <person name="Corre E."/>
            <person name="Pelletier E."/>
            <person name="Niang G."/>
            <person name="Scheremetjew M."/>
            <person name="Finn R."/>
            <person name="Kale V."/>
            <person name="Holt S."/>
            <person name="Cochrane G."/>
            <person name="Meng A."/>
            <person name="Brown T."/>
            <person name="Cohen L."/>
        </authorList>
    </citation>
    <scope>NUCLEOTIDE SEQUENCE</scope>
    <source>
        <strain evidence="12">NIES-2562</strain>
    </source>
</reference>
<dbReference type="GO" id="GO:0006487">
    <property type="term" value="P:protein N-linked glycosylation"/>
    <property type="evidence" value="ECO:0007669"/>
    <property type="project" value="TreeGrafter"/>
</dbReference>
<proteinExistence type="inferred from homology"/>
<dbReference type="EC" id="2.4.1.-" evidence="10"/>
<comment type="pathway">
    <text evidence="2">Protein modification; protein glycosylation.</text>
</comment>
<evidence type="ECO:0000256" key="9">
    <source>
        <dbReference type="ARBA" id="ARBA00023136"/>
    </source>
</evidence>
<feature type="transmembrane region" description="Helical" evidence="10">
    <location>
        <begin position="268"/>
        <end position="291"/>
    </location>
</feature>
<feature type="compositionally biased region" description="Basic residues" evidence="11">
    <location>
        <begin position="738"/>
        <end position="757"/>
    </location>
</feature>
<dbReference type="InterPro" id="IPR005599">
    <property type="entry name" value="GPI_mannosylTrfase"/>
</dbReference>
<accession>A0A7S3LU66</accession>
<feature type="region of interest" description="Disordered" evidence="11">
    <location>
        <begin position="429"/>
        <end position="465"/>
    </location>
</feature>
<keyword evidence="5" id="KW-0808">Transferase</keyword>
<dbReference type="PANTHER" id="PTHR22760:SF2">
    <property type="entry name" value="ALPHA-1,2-MANNOSYLTRANSFERASE ALG9"/>
    <property type="match status" value="1"/>
</dbReference>
<comment type="subcellular location">
    <subcellularLocation>
        <location evidence="1 10">Endoplasmic reticulum membrane</location>
        <topology evidence="1 10">Multi-pass membrane protein</topology>
    </subcellularLocation>
</comment>
<keyword evidence="8 10" id="KW-1133">Transmembrane helix</keyword>
<evidence type="ECO:0000256" key="5">
    <source>
        <dbReference type="ARBA" id="ARBA00022679"/>
    </source>
</evidence>
<evidence type="ECO:0000256" key="7">
    <source>
        <dbReference type="ARBA" id="ARBA00022824"/>
    </source>
</evidence>
<organism evidence="12">
    <name type="scientific">Palpitomonas bilix</name>
    <dbReference type="NCBI Taxonomy" id="652834"/>
    <lineage>
        <taxon>Eukaryota</taxon>
        <taxon>Eukaryota incertae sedis</taxon>
    </lineage>
</organism>
<feature type="transmembrane region" description="Helical" evidence="10">
    <location>
        <begin position="368"/>
        <end position="388"/>
    </location>
</feature>
<evidence type="ECO:0000256" key="4">
    <source>
        <dbReference type="ARBA" id="ARBA00022676"/>
    </source>
</evidence>
<feature type="transmembrane region" description="Helical" evidence="10">
    <location>
        <begin position="330"/>
        <end position="356"/>
    </location>
</feature>
<dbReference type="EMBL" id="HBIB01040365">
    <property type="protein sequence ID" value="CAE0263959.1"/>
    <property type="molecule type" value="Transcribed_RNA"/>
</dbReference>
<feature type="transmembrane region" description="Helical" evidence="10">
    <location>
        <begin position="400"/>
        <end position="424"/>
    </location>
</feature>
<feature type="compositionally biased region" description="Basic and acidic residues" evidence="11">
    <location>
        <begin position="16"/>
        <end position="25"/>
    </location>
</feature>
<dbReference type="AlphaFoldDB" id="A0A7S3LU66"/>
<evidence type="ECO:0000256" key="1">
    <source>
        <dbReference type="ARBA" id="ARBA00004477"/>
    </source>
</evidence>
<keyword evidence="7 10" id="KW-0256">Endoplasmic reticulum</keyword>
<gene>
    <name evidence="12" type="ORF">PBIL07802_LOCUS26262</name>
</gene>
<keyword evidence="4 10" id="KW-0328">Glycosyltransferase</keyword>
<feature type="transmembrane region" description="Helical" evidence="10">
    <location>
        <begin position="150"/>
        <end position="170"/>
    </location>
</feature>
<feature type="transmembrane region" description="Helical" evidence="10">
    <location>
        <begin position="182"/>
        <end position="200"/>
    </location>
</feature>
<evidence type="ECO:0000256" key="10">
    <source>
        <dbReference type="RuleBase" id="RU363075"/>
    </source>
</evidence>
<feature type="transmembrane region" description="Helical" evidence="10">
    <location>
        <begin position="229"/>
        <end position="256"/>
    </location>
</feature>
<evidence type="ECO:0000256" key="3">
    <source>
        <dbReference type="ARBA" id="ARBA00007063"/>
    </source>
</evidence>
<evidence type="ECO:0000313" key="12">
    <source>
        <dbReference type="EMBL" id="CAE0263959.1"/>
    </source>
</evidence>
<feature type="region of interest" description="Disordered" evidence="11">
    <location>
        <begin position="1"/>
        <end position="25"/>
    </location>
</feature>
<evidence type="ECO:0000256" key="2">
    <source>
        <dbReference type="ARBA" id="ARBA00004922"/>
    </source>
</evidence>
<evidence type="ECO:0000256" key="6">
    <source>
        <dbReference type="ARBA" id="ARBA00022692"/>
    </source>
</evidence>
<dbReference type="GO" id="GO:0000026">
    <property type="term" value="F:alpha-1,2-mannosyltransferase activity"/>
    <property type="evidence" value="ECO:0007669"/>
    <property type="project" value="TreeGrafter"/>
</dbReference>
<keyword evidence="6 10" id="KW-0812">Transmembrane</keyword>
<feature type="transmembrane region" description="Helical" evidence="10">
    <location>
        <begin position="471"/>
        <end position="494"/>
    </location>
</feature>
<dbReference type="PANTHER" id="PTHR22760">
    <property type="entry name" value="GLYCOSYLTRANSFERASE"/>
    <property type="match status" value="1"/>
</dbReference>
<protein>
    <recommendedName>
        <fullName evidence="10">Mannosyltransferase</fullName>
        <ecNumber evidence="10">2.4.1.-</ecNumber>
    </recommendedName>
</protein>
<dbReference type="GO" id="GO:0005789">
    <property type="term" value="C:endoplasmic reticulum membrane"/>
    <property type="evidence" value="ECO:0007669"/>
    <property type="project" value="UniProtKB-SubCell"/>
</dbReference>
<evidence type="ECO:0000256" key="8">
    <source>
        <dbReference type="ARBA" id="ARBA00022989"/>
    </source>
</evidence>
<dbReference type="Pfam" id="PF03901">
    <property type="entry name" value="Glyco_transf_22"/>
    <property type="match status" value="1"/>
</dbReference>
<evidence type="ECO:0000256" key="11">
    <source>
        <dbReference type="SAM" id="MobiDB-lite"/>
    </source>
</evidence>
<name>A0A7S3LU66_9EUKA</name>
<dbReference type="UniPathway" id="UPA00378"/>
<feature type="transmembrane region" description="Helical" evidence="10">
    <location>
        <begin position="126"/>
        <end position="144"/>
    </location>
</feature>